<sequence>MAQMAWEAIVRPSDKNEKREDSRVLGLTNSSTPLELEGSETPTSKTSHWKGRHNPPSSQTTPTDRWRQRQQSKGGGGSQESSAKRKPPTHHSECPSPSKPGNFPHEIKDTWPPAHVQREHDSFLCTLDESKPELYSPLITGGIRVNGTGVQNALVV</sequence>
<proteinExistence type="predicted"/>
<dbReference type="AlphaFoldDB" id="A0A9Q1J4B6"/>
<comment type="caution">
    <text evidence="2">The sequence shown here is derived from an EMBL/GenBank/DDBJ whole genome shotgun (WGS) entry which is preliminary data.</text>
</comment>
<evidence type="ECO:0000313" key="2">
    <source>
        <dbReference type="EMBL" id="KAJ8365165.1"/>
    </source>
</evidence>
<dbReference type="EMBL" id="JAINUF010000004">
    <property type="protein sequence ID" value="KAJ8365165.1"/>
    <property type="molecule type" value="Genomic_DNA"/>
</dbReference>
<evidence type="ECO:0000313" key="3">
    <source>
        <dbReference type="Proteomes" id="UP001152622"/>
    </source>
</evidence>
<dbReference type="Proteomes" id="UP001152622">
    <property type="component" value="Chromosome 4"/>
</dbReference>
<name>A0A9Q1J4B6_SYNKA</name>
<gene>
    <name evidence="2" type="ORF">SKAU_G00139960</name>
</gene>
<feature type="region of interest" description="Disordered" evidence="1">
    <location>
        <begin position="1"/>
        <end position="110"/>
    </location>
</feature>
<reference evidence="2" key="1">
    <citation type="journal article" date="2023" name="Science">
        <title>Genome structures resolve the early diversification of teleost fishes.</title>
        <authorList>
            <person name="Parey E."/>
            <person name="Louis A."/>
            <person name="Montfort J."/>
            <person name="Bouchez O."/>
            <person name="Roques C."/>
            <person name="Iampietro C."/>
            <person name="Lluch J."/>
            <person name="Castinel A."/>
            <person name="Donnadieu C."/>
            <person name="Desvignes T."/>
            <person name="Floi Bucao C."/>
            <person name="Jouanno E."/>
            <person name="Wen M."/>
            <person name="Mejri S."/>
            <person name="Dirks R."/>
            <person name="Jansen H."/>
            <person name="Henkel C."/>
            <person name="Chen W.J."/>
            <person name="Zahm M."/>
            <person name="Cabau C."/>
            <person name="Klopp C."/>
            <person name="Thompson A.W."/>
            <person name="Robinson-Rechavi M."/>
            <person name="Braasch I."/>
            <person name="Lecointre G."/>
            <person name="Bobe J."/>
            <person name="Postlethwait J.H."/>
            <person name="Berthelot C."/>
            <person name="Roest Crollius H."/>
            <person name="Guiguen Y."/>
        </authorList>
    </citation>
    <scope>NUCLEOTIDE SEQUENCE</scope>
    <source>
        <strain evidence="2">WJC10195</strain>
    </source>
</reference>
<organism evidence="2 3">
    <name type="scientific">Synaphobranchus kaupii</name>
    <name type="common">Kaup's arrowtooth eel</name>
    <dbReference type="NCBI Taxonomy" id="118154"/>
    <lineage>
        <taxon>Eukaryota</taxon>
        <taxon>Metazoa</taxon>
        <taxon>Chordata</taxon>
        <taxon>Craniata</taxon>
        <taxon>Vertebrata</taxon>
        <taxon>Euteleostomi</taxon>
        <taxon>Actinopterygii</taxon>
        <taxon>Neopterygii</taxon>
        <taxon>Teleostei</taxon>
        <taxon>Anguilliformes</taxon>
        <taxon>Synaphobranchidae</taxon>
        <taxon>Synaphobranchus</taxon>
    </lineage>
</organism>
<keyword evidence="3" id="KW-1185">Reference proteome</keyword>
<accession>A0A9Q1J4B6</accession>
<evidence type="ECO:0000256" key="1">
    <source>
        <dbReference type="SAM" id="MobiDB-lite"/>
    </source>
</evidence>
<feature type="compositionally biased region" description="Basic and acidic residues" evidence="1">
    <location>
        <begin position="12"/>
        <end position="23"/>
    </location>
</feature>
<protein>
    <submittedName>
        <fullName evidence="2">Uncharacterized protein</fullName>
    </submittedName>
</protein>